<keyword evidence="4" id="KW-1185">Reference proteome</keyword>
<accession>A0A7C9PNY9</accession>
<evidence type="ECO:0000256" key="1">
    <source>
        <dbReference type="SAM" id="MobiDB-lite"/>
    </source>
</evidence>
<protein>
    <recommendedName>
        <fullName evidence="2">MmyB-like transcription regulator ligand binding domain-containing protein</fullName>
    </recommendedName>
</protein>
<dbReference type="RefSeq" id="WP_163474024.1">
    <property type="nucleotide sequence ID" value="NZ_JAAGWZ010000003.1"/>
</dbReference>
<dbReference type="AlphaFoldDB" id="A0A7C9PNY9"/>
<proteinExistence type="predicted"/>
<dbReference type="InterPro" id="IPR041413">
    <property type="entry name" value="MLTR_LBD"/>
</dbReference>
<dbReference type="Proteomes" id="UP000479756">
    <property type="component" value="Unassembled WGS sequence"/>
</dbReference>
<evidence type="ECO:0000313" key="4">
    <source>
        <dbReference type="Proteomes" id="UP000479756"/>
    </source>
</evidence>
<dbReference type="Gene3D" id="3.30.450.180">
    <property type="match status" value="1"/>
</dbReference>
<evidence type="ECO:0000259" key="2">
    <source>
        <dbReference type="Pfam" id="PF17765"/>
    </source>
</evidence>
<gene>
    <name evidence="3" type="ORF">G3T37_11425</name>
</gene>
<comment type="caution">
    <text evidence="3">The sequence shown here is derived from an EMBL/GenBank/DDBJ whole genome shotgun (WGS) entry which is preliminary data.</text>
</comment>
<name>A0A7C9PNY9_9MICO</name>
<dbReference type="Pfam" id="PF17765">
    <property type="entry name" value="MLTR_LBD"/>
    <property type="match status" value="1"/>
</dbReference>
<sequence>MARSCATQGEREDRYRPGRGSASRRSRSPPVNRGPQHRVRQLSARSDEFRTKWRTHDVRTHATGLKYSRHPLIGALGVVFEAAELLADAGFTLLLYSAESGRPPVSSTQCRIAPSKTGTGALPEVLRTSR</sequence>
<feature type="domain" description="MmyB-like transcription regulator ligand binding" evidence="2">
    <location>
        <begin position="36"/>
        <end position="103"/>
    </location>
</feature>
<reference evidence="3 4" key="1">
    <citation type="journal article" date="2014" name="Int. J. Syst. Evol. Microbiol.">
        <title>Description of Galbitalea soli gen. nov., sp. nov., and Frondihabitans sucicola sp. nov.</title>
        <authorList>
            <person name="Kim S.J."/>
            <person name="Lim J.M."/>
            <person name="Ahn J.H."/>
            <person name="Weon H.Y."/>
            <person name="Hamada M."/>
            <person name="Suzuki K."/>
            <person name="Ahn T.Y."/>
            <person name="Kwon S.W."/>
        </authorList>
    </citation>
    <scope>NUCLEOTIDE SEQUENCE [LARGE SCALE GENOMIC DNA]</scope>
    <source>
        <strain evidence="3 4">NBRC 108727</strain>
    </source>
</reference>
<feature type="region of interest" description="Disordered" evidence="1">
    <location>
        <begin position="1"/>
        <end position="48"/>
    </location>
</feature>
<feature type="region of interest" description="Disordered" evidence="1">
    <location>
        <begin position="101"/>
        <end position="130"/>
    </location>
</feature>
<dbReference type="EMBL" id="JAAGWZ010000003">
    <property type="protein sequence ID" value="NEM91965.1"/>
    <property type="molecule type" value="Genomic_DNA"/>
</dbReference>
<evidence type="ECO:0000313" key="3">
    <source>
        <dbReference type="EMBL" id="NEM91965.1"/>
    </source>
</evidence>
<organism evidence="3 4">
    <name type="scientific">Galbitalea soli</name>
    <dbReference type="NCBI Taxonomy" id="1268042"/>
    <lineage>
        <taxon>Bacteria</taxon>
        <taxon>Bacillati</taxon>
        <taxon>Actinomycetota</taxon>
        <taxon>Actinomycetes</taxon>
        <taxon>Micrococcales</taxon>
        <taxon>Microbacteriaceae</taxon>
        <taxon>Galbitalea</taxon>
    </lineage>
</organism>